<feature type="signal peptide" evidence="2">
    <location>
        <begin position="1"/>
        <end position="24"/>
    </location>
</feature>
<organism evidence="3 4">
    <name type="scientific">Parthenolecanium corni</name>
    <dbReference type="NCBI Taxonomy" id="536013"/>
    <lineage>
        <taxon>Eukaryota</taxon>
        <taxon>Metazoa</taxon>
        <taxon>Ecdysozoa</taxon>
        <taxon>Arthropoda</taxon>
        <taxon>Hexapoda</taxon>
        <taxon>Insecta</taxon>
        <taxon>Pterygota</taxon>
        <taxon>Neoptera</taxon>
        <taxon>Paraneoptera</taxon>
        <taxon>Hemiptera</taxon>
        <taxon>Sternorrhyncha</taxon>
        <taxon>Coccoidea</taxon>
        <taxon>Coccidae</taxon>
        <taxon>Parthenolecanium</taxon>
    </lineage>
</organism>
<comment type="caution">
    <text evidence="3">The sequence shown here is derived from an EMBL/GenBank/DDBJ whole genome shotgun (WGS) entry which is preliminary data.</text>
</comment>
<feature type="region of interest" description="Disordered" evidence="1">
    <location>
        <begin position="983"/>
        <end position="1004"/>
    </location>
</feature>
<evidence type="ECO:0000313" key="4">
    <source>
        <dbReference type="Proteomes" id="UP001367676"/>
    </source>
</evidence>
<feature type="region of interest" description="Disordered" evidence="1">
    <location>
        <begin position="601"/>
        <end position="620"/>
    </location>
</feature>
<reference evidence="3 4" key="1">
    <citation type="submission" date="2024-03" db="EMBL/GenBank/DDBJ databases">
        <title>Adaptation during the transition from Ophiocordyceps entomopathogen to insect associate is accompanied by gene loss and intensified selection.</title>
        <authorList>
            <person name="Ward C.M."/>
            <person name="Onetto C.A."/>
            <person name="Borneman A.R."/>
        </authorList>
    </citation>
    <scope>NUCLEOTIDE SEQUENCE [LARGE SCALE GENOMIC DNA]</scope>
    <source>
        <strain evidence="3">AWRI1</strain>
        <tissue evidence="3">Single Adult Female</tissue>
    </source>
</reference>
<evidence type="ECO:0000256" key="2">
    <source>
        <dbReference type="SAM" id="SignalP"/>
    </source>
</evidence>
<dbReference type="Proteomes" id="UP001367676">
    <property type="component" value="Unassembled WGS sequence"/>
</dbReference>
<feature type="region of interest" description="Disordered" evidence="1">
    <location>
        <begin position="1360"/>
        <end position="1382"/>
    </location>
</feature>
<feature type="compositionally biased region" description="Polar residues" evidence="1">
    <location>
        <begin position="821"/>
        <end position="859"/>
    </location>
</feature>
<accession>A0AAN9Y637</accession>
<feature type="compositionally biased region" description="Polar residues" evidence="1">
    <location>
        <begin position="1104"/>
        <end position="1116"/>
    </location>
</feature>
<gene>
    <name evidence="3" type="ORF">V9T40_008629</name>
</gene>
<feature type="region of interest" description="Disordered" evidence="1">
    <location>
        <begin position="1104"/>
        <end position="1135"/>
    </location>
</feature>
<feature type="chain" id="PRO_5042922386" evidence="2">
    <location>
        <begin position="25"/>
        <end position="2956"/>
    </location>
</feature>
<feature type="region of interest" description="Disordered" evidence="1">
    <location>
        <begin position="814"/>
        <end position="860"/>
    </location>
</feature>
<feature type="region of interest" description="Disordered" evidence="1">
    <location>
        <begin position="1050"/>
        <end position="1069"/>
    </location>
</feature>
<keyword evidence="4" id="KW-1185">Reference proteome</keyword>
<protein>
    <submittedName>
        <fullName evidence="3">Uncharacterized protein</fullName>
    </submittedName>
</protein>
<evidence type="ECO:0000256" key="1">
    <source>
        <dbReference type="SAM" id="MobiDB-lite"/>
    </source>
</evidence>
<name>A0AAN9Y637_9HEMI</name>
<keyword evidence="2" id="KW-0732">Signal</keyword>
<feature type="compositionally biased region" description="Polar residues" evidence="1">
    <location>
        <begin position="606"/>
        <end position="616"/>
    </location>
</feature>
<feature type="compositionally biased region" description="Basic and acidic residues" evidence="1">
    <location>
        <begin position="995"/>
        <end position="1004"/>
    </location>
</feature>
<dbReference type="EMBL" id="JBBCAQ010000010">
    <property type="protein sequence ID" value="KAK7601188.1"/>
    <property type="molecule type" value="Genomic_DNA"/>
</dbReference>
<sequence length="2956" mass="326789">MKAYFSLLLTLGAVFVCNFPTTTAANDDTQTSAVYPYLIFEPAIESIDNLYRAILGLYRSCIIALRKFFAEKLGEARNVDSQITNSTPFTGLYKFQIWRDQNHHYTGSLQEMIFYMQREVNEAESNLEIIIKYFSALADGTVPPPEELSPEIVKIIITTWVNLQDSISKLGYDVDVFRSYVAAKIESLKIRYGERTFEFHAGMKIICHEVDMRSLYWVKIVGPVFRKALTLPQASYSIVNLEKFYADWPTFLNLPPEATIVEISIQTKAISNTIHNAAQVYFFQSISMRLKIESWPYLNLIFQDSANIKRFVDRGFTRVESYMRSSLNRIQEEINAENYDQANIEMQNVKVQVESDVKVFVDFAETSYRRIYDALYANYFDTYATDLRYTNAFQNLLWYLVDQGFVINWPQNEFATIYERVTIVNLTDSDYLEVTHYSKSNFRSIGNTNYSGNDLRYLQPSLNAYHLILHENLLLDIISTYQTLLNNLRNTLPQNNASKVILINLREDAILFAQAFQYLRLYVSQSGLFIDWIHVESVEEYIHLLTQLDLDVLHRLDILAYRVQSTFQRALDYLHFVNFGTQSLPIAEVPQEEVPFESQLPPVENSDVQNTYSSNYRPPGSASPNFWMERRLLNIHGKLPYFELPETKYGKSTVTQVTPTNELPTKNVPIENIDRGLTNGGDFSTDTLQIVPSLPTVTAPTPRRISNAEHFGKRQHLLQTGASRLRQPVIQNPNITGNGLVPEAVTEELATGKNIPHEEAQTPPIRQNIPTARFLNEMLFGKRLKIIFHENKKKPSQLVTNPSEVVPEGNIIPAEEPILPTDSNNTNSNQDVPSTASLNENTFGKRQGTPTPSQQTLKNSDVYEGNEEGKAENNIELSAAEGKSNLQPTVIPSTRSLNENAFGKTQITPISSQGTFINSPAAINPTDNYEGKEEGKAENNAEFPAAEEEINLQPTVIPSARSLNENAFGKTQRTPISSQATFINSPAAINPTDNYEGKEEGKAENNAEFPAAEEEINLQPTVIPSARSLNENAFGKTQRTPISSQATFINSPAAINPTDNYEGKEGGKAENNAEFPAAEEEFNLQPTVIPSARSLNENAFGKTQRTPISSQATFVNSPAAINPTDNYEGKEGGKAENNAEFPVAEEEFNLQPTVVSSFPGDMNGVHFGKTQEIPRSLPQATADINPDQMSAVDTIGGDSEREFNLSTVDNGKIPKEQYVEPYVNNMTPEQGQFIQSPVTNINGTPEEELISLPAEYENNEEQEEYNSSVDHNTSEDESVSPFRSGNTVPNQEEVAAALDLLSDVYQAVDVNNDGTEDILILNPDQVHGDSLFAEDTNNNIPVGNASSGFNEDTIIKLDQNREERRRRESTLEGSGYFDQSGILHGGNMSGTQHEEAEINSDTLGLIDYQSDGIVDAAFEDSTNQLVNKDENFVILGDLNPEDGVNTNTVMRTSLTTEETTSLVTYVLGEEGQQQFQNTQHRVLPDNLPTTTDFTSNLPNIPQTVQNGIDEAEIIAEDGYNNGVEVMNQLVNNAGTSLQDGYEQGRQGLQNAEDRLSQLSGDIYQTAEIGYTNGVEEMHQLANNAGTSLQDGYEQGRQGLQNAEDRLSQLSGDIYQTAEIGYTNGVEEMDQLVNNAGSSLQDGYEQGRQGLQNAEDRLSQLSGDIYQTAEIGYTNGVEEMDQLTNNAGTSLQDGYEQGRQGLQNAEDRLSQLSGDIYQTAENGYTNGVEEMNQLANNAGTSLQDGYEQGRQGLQNAEDRLSQLSGDIYQTAEIGYTNGVEEMDQLANNAGTSLQDGYEQGRQGLQNAEDRLSQLSGDIYQTAENGYTNGVEEMNQLVNNAGTSLQDGYEQGRQGLQNAEDRLSQLSGDIYQTAEIGYTNGVEEIDQLANNAGTSLQDGYEQGRQGLQNAEDRLSQLSGDIYQTAEIGYTNGVEEMDQLANNAGTSLQDGYEQGRQGLQNAEDRLSQLSGDIYQTAENGYTNGVEEMNQLVNNAGTSLQDGYEQGRQGLQNAEDRLSQLSGDIYQTAEIGYTNGVEEMDQLANNAGTSLQNGYEQGRQGLQNAEDRLSQLSGDIYQTAEIGYTNGVEEMNQLANNAGTSLQDGYEQGRQGLQNAEDRLSQLSGDIHQTAEIGYTNGVEEMDQLANNAGTSLQDGYEQGRQGLQNAEDRLSQLSGDIHQTAEIGYTNGVEGMNQLVNNAGTSLQNGYEQGRQGLQNAEEILSQLTEGIYQTVENGMVNGVENINGQTNNSRTALENIYQQGGQVLQNIGDETVQVAQNMISSTAVEKGLNDGLIWAANRIDNAAQIEADTNDSIEKDLGYLFSGLYSHLSNIGSQLWSSWYSLENPNNQIQSNGTPSLNSMVSPQVSSLGDERSIVSYSSVSQGNSFEVNTFLQSSMNYYQANLSDMKSFIQNLALVPPGEQMQLLKEIYSMSPPQLQTVHDLFAPINKQISSLAEQGVTLQDVDIAKEYLNGAWQALQQSNIHEQGQGAINTSISYISQAAQYLRDSSIGQSVHNYFLSWGGNTNSIEADVNAGLQAAGSEAEGAVQNIEDNAEYAAAEATSGISSIYERLRGKLQNIRANIANLFDLDVDFRDPDYYVNKLLSLAPQQLSVVENMFRDWSEQVQNYAQEEWEFRRDYLIAAKNDLQNTLMAFNNGDIDAGLEYFKSAMINLRDESAIYRALLYALNQDPSMIPLVSNLSASLLENLEFDLSTESNYGSTERIELLDDVSLSSTPEIIAEAASYGSNLEISENLGAMSSNMESVIDMATDVSSLSESESLSEELLMSGKSALGLKSLMNPESIVNNIQSSINDSASMASNLMDYTSLINSNPLMSMSEKAQYLSQLTSFKPMQLSMVSDLFGMLGSGFVSHMQWKMSVIRAAKEQLALAMQALANGDLDAVRMHVMEAIHILQGMCPICRALKYALDNDDFTMLSFVGNMGMNILGQMEMEADISVSD</sequence>
<feature type="compositionally biased region" description="Basic and acidic residues" evidence="1">
    <location>
        <begin position="1360"/>
        <end position="1370"/>
    </location>
</feature>
<evidence type="ECO:0000313" key="3">
    <source>
        <dbReference type="EMBL" id="KAK7601188.1"/>
    </source>
</evidence>
<proteinExistence type="predicted"/>
<feature type="region of interest" description="Disordered" evidence="1">
    <location>
        <begin position="1258"/>
        <end position="1286"/>
    </location>
</feature>